<dbReference type="AlphaFoldDB" id="A0A371BFF5"/>
<dbReference type="Gene3D" id="3.30.1540.10">
    <property type="entry name" value="formyl-coa transferase, domain 3"/>
    <property type="match status" value="2"/>
</dbReference>
<accession>A0A371BFF5</accession>
<evidence type="ECO:0000313" key="2">
    <source>
        <dbReference type="EMBL" id="RDV06300.1"/>
    </source>
</evidence>
<organism evidence="2 3">
    <name type="scientific">Sphingorhabdus pulchriflava</name>
    <dbReference type="NCBI Taxonomy" id="2292257"/>
    <lineage>
        <taxon>Bacteria</taxon>
        <taxon>Pseudomonadati</taxon>
        <taxon>Pseudomonadota</taxon>
        <taxon>Alphaproteobacteria</taxon>
        <taxon>Sphingomonadales</taxon>
        <taxon>Sphingomonadaceae</taxon>
        <taxon>Sphingorhabdus</taxon>
    </lineage>
</organism>
<dbReference type="GO" id="GO:0016740">
    <property type="term" value="F:transferase activity"/>
    <property type="evidence" value="ECO:0007669"/>
    <property type="project" value="UniProtKB-KW"/>
</dbReference>
<evidence type="ECO:0000313" key="3">
    <source>
        <dbReference type="Proteomes" id="UP000263833"/>
    </source>
</evidence>
<keyword evidence="3" id="KW-1185">Reference proteome</keyword>
<dbReference type="SUPFAM" id="SSF89796">
    <property type="entry name" value="CoA-transferase family III (CaiB/BaiF)"/>
    <property type="match status" value="2"/>
</dbReference>
<dbReference type="InterPro" id="IPR023606">
    <property type="entry name" value="CoA-Trfase_III_dom_1_sf"/>
</dbReference>
<dbReference type="InterPro" id="IPR044855">
    <property type="entry name" value="CoA-Trfase_III_dom3_sf"/>
</dbReference>
<dbReference type="InterPro" id="IPR050509">
    <property type="entry name" value="CoA-transferase_III"/>
</dbReference>
<comment type="caution">
    <text evidence="2">The sequence shown here is derived from an EMBL/GenBank/DDBJ whole genome shotgun (WGS) entry which is preliminary data.</text>
</comment>
<dbReference type="InterPro" id="IPR003673">
    <property type="entry name" value="CoA-Trfase_fam_III"/>
</dbReference>
<protein>
    <submittedName>
        <fullName evidence="2">CoA transferase</fullName>
    </submittedName>
</protein>
<gene>
    <name evidence="2" type="ORF">DXH95_02375</name>
</gene>
<reference evidence="3" key="1">
    <citation type="submission" date="2018-08" db="EMBL/GenBank/DDBJ databases">
        <authorList>
            <person name="Kim S.-J."/>
            <person name="Jung G.-Y."/>
        </authorList>
    </citation>
    <scope>NUCLEOTIDE SEQUENCE [LARGE SCALE GENOMIC DNA]</scope>
    <source>
        <strain evidence="3">GY_G</strain>
    </source>
</reference>
<proteinExistence type="predicted"/>
<sequence>MANPRRPLAGIVIVDAVAGPLAPATRYLAELGADVVRIETPKTGRSAREQLKDAAANNGKTLQVIDYAQPRDREKLGRLIESADALIMDAHHALSGQPGFIAADLSRRYPQKLVVACSDFGQGNSCSKWQATDAVLHALTGELSRSGIAGQAPLLPPGELAVQCSAVQLAYVVLTGLVQRAQTGTGDLIDYSMLDGAMQALDPGYGISGSATMGKPAHLLSTDRPPRGFLYPIIRCADGHVRICLLAARQWRGMFEWMGRPEEFASPEFEKMNARFKSPTLIPAISAFFADKTGDELEAGAKTYGVPLSALLDGSEAVAAKHFKDRQTFAPAKLRDGTEISLPNGVLELDGQRMAAGIQVAAEPVSMSPPPVPGLPLSGLKVLDLGVIVVGGEQGRLLADLGADVVKIESRAFPDGTRQSDGALGISTSFAAGHRNKRSLGLNLRSDEGKAIFERLVAKADVILTNFKPGTMESLGLGYDHLQGIKPDIILVESSAFGPTGPWAKRMGYGPLVRAATGLTTQWRYRDDPESYSDSVTIYPDHVGGRISILGVLALLLDRKRSGTGGRICSSQAEIVLAHQGWQIAAAQSGLVDPLEPQDVPWGVFPTAGEDEWCAITVRDEADWSKLCQLLPKLDTGMARSDRLAHRKAIEAELIVWLQKRTATQAMETLQQAGIPAGRMNRIADLPEFAAYRERGTFRMETHPHLPDAFFSEAVIAKSERLAPPPTRPAPLAGEHSAEVMEEWLGIGSTEIDTLAQNGVIEPLSVDIETAIRELKGRSHE</sequence>
<keyword evidence="1 2" id="KW-0808">Transferase</keyword>
<dbReference type="PANTHER" id="PTHR48228">
    <property type="entry name" value="SUCCINYL-COA--D-CITRAMALATE COA-TRANSFERASE"/>
    <property type="match status" value="1"/>
</dbReference>
<dbReference type="EMBL" id="QRGP01000001">
    <property type="protein sequence ID" value="RDV06300.1"/>
    <property type="molecule type" value="Genomic_DNA"/>
</dbReference>
<dbReference type="Pfam" id="PF02515">
    <property type="entry name" value="CoA_transf_3"/>
    <property type="match status" value="2"/>
</dbReference>
<dbReference type="OrthoDB" id="5720311at2"/>
<dbReference type="RefSeq" id="WP_115547855.1">
    <property type="nucleotide sequence ID" value="NZ_QRGP01000001.1"/>
</dbReference>
<dbReference type="Gene3D" id="3.40.50.10540">
    <property type="entry name" value="Crotonobetainyl-coa:carnitine coa-transferase, domain 1"/>
    <property type="match status" value="2"/>
</dbReference>
<dbReference type="PANTHER" id="PTHR48228:SF6">
    <property type="entry name" value="L-CARNITINE COA-TRANSFERASE"/>
    <property type="match status" value="1"/>
</dbReference>
<evidence type="ECO:0000256" key="1">
    <source>
        <dbReference type="ARBA" id="ARBA00022679"/>
    </source>
</evidence>
<dbReference type="Proteomes" id="UP000263833">
    <property type="component" value="Unassembled WGS sequence"/>
</dbReference>
<name>A0A371BFF5_9SPHN</name>